<comment type="similarity">
    <text evidence="2">Belongs to the flagella basal body rod proteins family.</text>
</comment>
<dbReference type="InterPro" id="IPR001444">
    <property type="entry name" value="Flag_bb_rod_N"/>
</dbReference>
<keyword evidence="9" id="KW-0966">Cell projection</keyword>
<evidence type="ECO:0000256" key="3">
    <source>
        <dbReference type="ARBA" id="ARBA00017941"/>
    </source>
</evidence>
<keyword evidence="9" id="KW-0969">Cilium</keyword>
<comment type="subcellular location">
    <subcellularLocation>
        <location evidence="1 6">Bacterial flagellum basal body</location>
    </subcellularLocation>
</comment>
<dbReference type="PANTHER" id="PTHR30435:SF2">
    <property type="entry name" value="FLAGELLAR BASAL-BODY ROD PROTEIN FLGC"/>
    <property type="match status" value="1"/>
</dbReference>
<feature type="domain" description="Flagellar basal-body/hook protein C-terminal" evidence="8">
    <location>
        <begin position="82"/>
        <end position="126"/>
    </location>
</feature>
<evidence type="ECO:0000313" key="10">
    <source>
        <dbReference type="Proteomes" id="UP001056035"/>
    </source>
</evidence>
<dbReference type="PANTHER" id="PTHR30435">
    <property type="entry name" value="FLAGELLAR PROTEIN"/>
    <property type="match status" value="1"/>
</dbReference>
<keyword evidence="9" id="KW-0282">Flagellum</keyword>
<gene>
    <name evidence="9" type="primary">flgC</name>
    <name evidence="9" type="ORF">NBH00_00255</name>
</gene>
<accession>A0ABY5DU96</accession>
<protein>
    <recommendedName>
        <fullName evidence="3 6">Flagellar basal-body rod protein FlgC</fullName>
    </recommendedName>
</protein>
<sequence>MGLFDALSVSGSALTTERLRMDVTAENLANAQTPNYRRKEVVVKEAFDQQLGKAMGVQATGIVNDPAPNKQVYDPGNPDANAQGYVSMPDITSVTEMVDLISASRAYEANVTAMQTTKQMFSKTLEILR</sequence>
<evidence type="ECO:0000256" key="5">
    <source>
        <dbReference type="ARBA" id="ARBA00025933"/>
    </source>
</evidence>
<feature type="domain" description="Flagellar basal body rod protein N-terminal" evidence="7">
    <location>
        <begin position="8"/>
        <end position="37"/>
    </location>
</feature>
<reference evidence="9 10" key="1">
    <citation type="submission" date="2022-06" db="EMBL/GenBank/DDBJ databases">
        <title>Paraconexibacter antarcticus.</title>
        <authorList>
            <person name="Kim C.S."/>
        </authorList>
    </citation>
    <scope>NUCLEOTIDE SEQUENCE [LARGE SCALE GENOMIC DNA]</scope>
    <source>
        <strain evidence="9 10">02-257</strain>
    </source>
</reference>
<dbReference type="NCBIfam" id="TIGR01395">
    <property type="entry name" value="FlgC"/>
    <property type="match status" value="1"/>
</dbReference>
<comment type="subunit">
    <text evidence="5 6">The basal body constitutes a major portion of the flagellar organelle and consists of four rings (L,P,S, and M) mounted on a central rod. The rod consists of about 26 subunits of FlgG in the distal portion, and FlgB, FlgC and FlgF are thought to build up the proximal portion of the rod with about 6 subunits each.</text>
</comment>
<evidence type="ECO:0000256" key="2">
    <source>
        <dbReference type="ARBA" id="ARBA00009677"/>
    </source>
</evidence>
<keyword evidence="10" id="KW-1185">Reference proteome</keyword>
<dbReference type="InterPro" id="IPR006299">
    <property type="entry name" value="FlgC"/>
</dbReference>
<evidence type="ECO:0000259" key="8">
    <source>
        <dbReference type="Pfam" id="PF06429"/>
    </source>
</evidence>
<name>A0ABY5DU96_9ACTN</name>
<dbReference type="Pfam" id="PF06429">
    <property type="entry name" value="Flg_bbr_C"/>
    <property type="match status" value="1"/>
</dbReference>
<proteinExistence type="inferred from homology"/>
<evidence type="ECO:0000259" key="7">
    <source>
        <dbReference type="Pfam" id="PF00460"/>
    </source>
</evidence>
<evidence type="ECO:0000256" key="4">
    <source>
        <dbReference type="ARBA" id="ARBA00023143"/>
    </source>
</evidence>
<keyword evidence="4 6" id="KW-0975">Bacterial flagellum</keyword>
<organism evidence="9 10">
    <name type="scientific">Paraconexibacter antarcticus</name>
    <dbReference type="NCBI Taxonomy" id="2949664"/>
    <lineage>
        <taxon>Bacteria</taxon>
        <taxon>Bacillati</taxon>
        <taxon>Actinomycetota</taxon>
        <taxon>Thermoleophilia</taxon>
        <taxon>Solirubrobacterales</taxon>
        <taxon>Paraconexibacteraceae</taxon>
        <taxon>Paraconexibacter</taxon>
    </lineage>
</organism>
<dbReference type="EMBL" id="CP098502">
    <property type="protein sequence ID" value="UTI64657.1"/>
    <property type="molecule type" value="Genomic_DNA"/>
</dbReference>
<evidence type="ECO:0000256" key="6">
    <source>
        <dbReference type="RuleBase" id="RU362062"/>
    </source>
</evidence>
<dbReference type="Proteomes" id="UP001056035">
    <property type="component" value="Chromosome"/>
</dbReference>
<dbReference type="RefSeq" id="WP_254571356.1">
    <property type="nucleotide sequence ID" value="NZ_CP098502.1"/>
</dbReference>
<dbReference type="InterPro" id="IPR010930">
    <property type="entry name" value="Flg_bb/hook_C_dom"/>
</dbReference>
<dbReference type="Pfam" id="PF00460">
    <property type="entry name" value="Flg_bb_rod"/>
    <property type="match status" value="1"/>
</dbReference>
<evidence type="ECO:0000256" key="1">
    <source>
        <dbReference type="ARBA" id="ARBA00004117"/>
    </source>
</evidence>
<evidence type="ECO:0000313" key="9">
    <source>
        <dbReference type="EMBL" id="UTI64657.1"/>
    </source>
</evidence>